<keyword evidence="5 8" id="KW-0479">Metal-binding</keyword>
<dbReference type="PRINTS" id="PR00605">
    <property type="entry name" value="CYTCHROMECIC"/>
</dbReference>
<keyword evidence="4" id="KW-0679">Respiratory chain</keyword>
<dbReference type="Pfam" id="PF13442">
    <property type="entry name" value="Cytochrome_CBB3"/>
    <property type="match status" value="1"/>
</dbReference>
<evidence type="ECO:0000256" key="1">
    <source>
        <dbReference type="ARBA" id="ARBA00001926"/>
    </source>
</evidence>
<comment type="caution">
    <text evidence="11">The sequence shown here is derived from an EMBL/GenBank/DDBJ whole genome shotgun (WGS) entry which is preliminary data.</text>
</comment>
<dbReference type="AlphaFoldDB" id="A0A8S8XGA7"/>
<evidence type="ECO:0000259" key="10">
    <source>
        <dbReference type="PROSITE" id="PS51007"/>
    </source>
</evidence>
<protein>
    <submittedName>
        <fullName evidence="11">Cytochrome c</fullName>
    </submittedName>
</protein>
<dbReference type="InterPro" id="IPR009056">
    <property type="entry name" value="Cyt_c-like_dom"/>
</dbReference>
<keyword evidence="9" id="KW-0732">Signal</keyword>
<dbReference type="RefSeq" id="WP_420244291.1">
    <property type="nucleotide sequence ID" value="NZ_BOPV01000001.1"/>
</dbReference>
<dbReference type="PANTHER" id="PTHR35008">
    <property type="entry name" value="BLL4482 PROTEIN-RELATED"/>
    <property type="match status" value="1"/>
</dbReference>
<keyword evidence="2" id="KW-0813">Transport</keyword>
<evidence type="ECO:0000256" key="9">
    <source>
        <dbReference type="SAM" id="SignalP"/>
    </source>
</evidence>
<keyword evidence="6" id="KW-0249">Electron transport</keyword>
<evidence type="ECO:0000313" key="12">
    <source>
        <dbReference type="Proteomes" id="UP000681075"/>
    </source>
</evidence>
<dbReference type="PANTHER" id="PTHR35008:SF4">
    <property type="entry name" value="BLL4482 PROTEIN"/>
    <property type="match status" value="1"/>
</dbReference>
<dbReference type="PROSITE" id="PS51007">
    <property type="entry name" value="CYTC"/>
    <property type="match status" value="1"/>
</dbReference>
<name>A0A8S8XGA7_9PROT</name>
<accession>A0A8S8XGA7</accession>
<evidence type="ECO:0000256" key="5">
    <source>
        <dbReference type="ARBA" id="ARBA00022723"/>
    </source>
</evidence>
<comment type="cofactor">
    <cofactor evidence="1">
        <name>heme c</name>
        <dbReference type="ChEBI" id="CHEBI:61717"/>
    </cofactor>
</comment>
<dbReference type="GO" id="GO:0009055">
    <property type="term" value="F:electron transfer activity"/>
    <property type="evidence" value="ECO:0007669"/>
    <property type="project" value="InterPro"/>
</dbReference>
<evidence type="ECO:0000256" key="7">
    <source>
        <dbReference type="ARBA" id="ARBA00023004"/>
    </source>
</evidence>
<dbReference type="Proteomes" id="UP000681075">
    <property type="component" value="Unassembled WGS sequence"/>
</dbReference>
<dbReference type="InterPro" id="IPR051459">
    <property type="entry name" value="Cytochrome_c-type_DH"/>
</dbReference>
<evidence type="ECO:0000256" key="6">
    <source>
        <dbReference type="ARBA" id="ARBA00022982"/>
    </source>
</evidence>
<reference evidence="11" key="1">
    <citation type="submission" date="2021-02" db="EMBL/GenBank/DDBJ databases">
        <title>Genome sequence of Rhodospirillales sp. strain TMPK1 isolated from soil.</title>
        <authorList>
            <person name="Nakai R."/>
            <person name="Kusada H."/>
            <person name="Tamaki H."/>
        </authorList>
    </citation>
    <scope>NUCLEOTIDE SEQUENCE</scope>
    <source>
        <strain evidence="11">TMPK1</strain>
    </source>
</reference>
<dbReference type="EMBL" id="BOPV01000001">
    <property type="protein sequence ID" value="GIL41002.1"/>
    <property type="molecule type" value="Genomic_DNA"/>
</dbReference>
<keyword evidence="7 8" id="KW-0408">Iron</keyword>
<sequence length="128" mass="12905">MKVAVTLFALLVAAPCAAQDVAAGEVLYKQKCAACHQPTGKGVKGAFPALAGDALVLGDPALLSRMLLVGKGGMPTFKRLMTDQQIADVLSFVRSSFGNSAAPVLPDVVAAMRATLPASGGPTGPLGN</sequence>
<proteinExistence type="predicted"/>
<keyword evidence="12" id="KW-1185">Reference proteome</keyword>
<keyword evidence="3 8" id="KW-0349">Heme</keyword>
<evidence type="ECO:0000256" key="3">
    <source>
        <dbReference type="ARBA" id="ARBA00022617"/>
    </source>
</evidence>
<evidence type="ECO:0000256" key="4">
    <source>
        <dbReference type="ARBA" id="ARBA00022660"/>
    </source>
</evidence>
<feature type="domain" description="Cytochrome c" evidence="10">
    <location>
        <begin position="19"/>
        <end position="97"/>
    </location>
</feature>
<feature type="chain" id="PRO_5035714246" evidence="9">
    <location>
        <begin position="19"/>
        <end position="128"/>
    </location>
</feature>
<feature type="signal peptide" evidence="9">
    <location>
        <begin position="1"/>
        <end position="18"/>
    </location>
</feature>
<dbReference type="InterPro" id="IPR036909">
    <property type="entry name" value="Cyt_c-like_dom_sf"/>
</dbReference>
<dbReference type="Gene3D" id="1.10.760.10">
    <property type="entry name" value="Cytochrome c-like domain"/>
    <property type="match status" value="1"/>
</dbReference>
<dbReference type="SUPFAM" id="SSF46626">
    <property type="entry name" value="Cytochrome c"/>
    <property type="match status" value="1"/>
</dbReference>
<evidence type="ECO:0000313" key="11">
    <source>
        <dbReference type="EMBL" id="GIL41002.1"/>
    </source>
</evidence>
<evidence type="ECO:0000256" key="8">
    <source>
        <dbReference type="PROSITE-ProRule" id="PRU00433"/>
    </source>
</evidence>
<gene>
    <name evidence="11" type="ORF">TMPK1_32390</name>
</gene>
<dbReference type="InterPro" id="IPR008168">
    <property type="entry name" value="Cyt_C_IC"/>
</dbReference>
<dbReference type="GO" id="GO:0020037">
    <property type="term" value="F:heme binding"/>
    <property type="evidence" value="ECO:0007669"/>
    <property type="project" value="InterPro"/>
</dbReference>
<organism evidence="11 12">
    <name type="scientific">Roseiterribacter gracilis</name>
    <dbReference type="NCBI Taxonomy" id="2812848"/>
    <lineage>
        <taxon>Bacteria</taxon>
        <taxon>Pseudomonadati</taxon>
        <taxon>Pseudomonadota</taxon>
        <taxon>Alphaproteobacteria</taxon>
        <taxon>Rhodospirillales</taxon>
        <taxon>Roseiterribacteraceae</taxon>
        <taxon>Roseiterribacter</taxon>
    </lineage>
</organism>
<evidence type="ECO:0000256" key="2">
    <source>
        <dbReference type="ARBA" id="ARBA00022448"/>
    </source>
</evidence>
<dbReference type="GO" id="GO:0005506">
    <property type="term" value="F:iron ion binding"/>
    <property type="evidence" value="ECO:0007669"/>
    <property type="project" value="InterPro"/>
</dbReference>